<dbReference type="OrthoDB" id="10252017at2759"/>
<keyword evidence="2" id="KW-1133">Transmembrane helix</keyword>
<proteinExistence type="predicted"/>
<protein>
    <submittedName>
        <fullName evidence="6">Cell death abnormality protein 1-like</fullName>
    </submittedName>
</protein>
<dbReference type="InterPro" id="IPR042635">
    <property type="entry name" value="MEGF10/SREC1/2-like"/>
</dbReference>
<feature type="domain" description="EGF-like" evidence="4">
    <location>
        <begin position="199"/>
        <end position="228"/>
    </location>
</feature>
<feature type="chain" id="PRO_5034086222" evidence="3">
    <location>
        <begin position="17"/>
        <end position="1063"/>
    </location>
</feature>
<feature type="domain" description="EGF-like" evidence="4">
    <location>
        <begin position="839"/>
        <end position="871"/>
    </location>
</feature>
<dbReference type="Proteomes" id="UP000694844">
    <property type="component" value="Chromosome 9"/>
</dbReference>
<name>A0A8B8BW38_CRAVI</name>
<keyword evidence="2" id="KW-0472">Membrane</keyword>
<feature type="transmembrane region" description="Helical" evidence="2">
    <location>
        <begin position="981"/>
        <end position="1003"/>
    </location>
</feature>
<reference evidence="6" key="1">
    <citation type="submission" date="2025-08" db="UniProtKB">
        <authorList>
            <consortium name="RefSeq"/>
        </authorList>
    </citation>
    <scope>IDENTIFICATION</scope>
    <source>
        <tissue evidence="6">Whole sample</tissue>
    </source>
</reference>
<dbReference type="SUPFAM" id="SSF49785">
    <property type="entry name" value="Galactose-binding domain-like"/>
    <property type="match status" value="3"/>
</dbReference>
<dbReference type="PANTHER" id="PTHR24043">
    <property type="entry name" value="SCAVENGER RECEPTOR CLASS F"/>
    <property type="match status" value="1"/>
</dbReference>
<dbReference type="AlphaFoldDB" id="A0A8B8BW38"/>
<feature type="domain" description="EGF-like" evidence="4">
    <location>
        <begin position="928"/>
        <end position="961"/>
    </location>
</feature>
<keyword evidence="1" id="KW-0245">EGF-like domain</keyword>
<evidence type="ECO:0000256" key="3">
    <source>
        <dbReference type="SAM" id="SignalP"/>
    </source>
</evidence>
<dbReference type="Gene3D" id="2.170.300.10">
    <property type="entry name" value="Tie2 ligand-binding domain superfamily"/>
    <property type="match status" value="3"/>
</dbReference>
<keyword evidence="3" id="KW-0732">Signal</keyword>
<keyword evidence="5" id="KW-1185">Reference proteome</keyword>
<evidence type="ECO:0000256" key="1">
    <source>
        <dbReference type="ARBA" id="ARBA00022536"/>
    </source>
</evidence>
<feature type="domain" description="EGF-like" evidence="4">
    <location>
        <begin position="882"/>
        <end position="917"/>
    </location>
</feature>
<feature type="domain" description="EGF-like" evidence="4">
    <location>
        <begin position="495"/>
        <end position="528"/>
    </location>
</feature>
<dbReference type="KEGG" id="cvn:111113496"/>
<dbReference type="PANTHER" id="PTHR24043:SF8">
    <property type="entry name" value="EGF-LIKE DOMAIN-CONTAINING PROTEIN"/>
    <property type="match status" value="1"/>
</dbReference>
<accession>A0A8B8BW38</accession>
<feature type="domain" description="EGF-like" evidence="4">
    <location>
        <begin position="795"/>
        <end position="828"/>
    </location>
</feature>
<dbReference type="InterPro" id="IPR008979">
    <property type="entry name" value="Galactose-bd-like_sf"/>
</dbReference>
<dbReference type="RefSeq" id="XP_022307500.1">
    <property type="nucleotide sequence ID" value="XM_022451792.1"/>
</dbReference>
<gene>
    <name evidence="6" type="primary">LOC111113496</name>
</gene>
<dbReference type="GeneID" id="111113496"/>
<evidence type="ECO:0000256" key="2">
    <source>
        <dbReference type="SAM" id="Phobius"/>
    </source>
</evidence>
<dbReference type="InterPro" id="IPR000742">
    <property type="entry name" value="EGF"/>
</dbReference>
<dbReference type="GO" id="GO:0005044">
    <property type="term" value="F:scavenger receptor activity"/>
    <property type="evidence" value="ECO:0007669"/>
    <property type="project" value="InterPro"/>
</dbReference>
<feature type="domain" description="EGF-like" evidence="4">
    <location>
        <begin position="584"/>
        <end position="619"/>
    </location>
</feature>
<feature type="signal peptide" evidence="3">
    <location>
        <begin position="1"/>
        <end position="16"/>
    </location>
</feature>
<evidence type="ECO:0000313" key="6">
    <source>
        <dbReference type="RefSeq" id="XP_022307500.1"/>
    </source>
</evidence>
<evidence type="ECO:0000259" key="4">
    <source>
        <dbReference type="SMART" id="SM00181"/>
    </source>
</evidence>
<keyword evidence="2" id="KW-0812">Transmembrane</keyword>
<dbReference type="SMART" id="SM00181">
    <property type="entry name" value="EGF"/>
    <property type="match status" value="9"/>
</dbReference>
<sequence>MTFWGIFLGLLNFSNAYHNLDLKKPSYQLSRFQGLSEDLTEAGNAVDGLKSNLSVWGGQCVISGNEMKTAVWYVDLQNILSIHHITIYYRTGNEPWGQSNQNESFASRFLGFSLYISNTTDKSRGKLCFKDTTYTLHTIPAVFNTTCKEYGRFVIFYNERLSGVKYPNEYSTYAFNELCEVEVYGCPEYGYYGEDCSIPCRDPHCRYCHSESGTCQRCQPGYYGSHCELECPDGKHGDGCLMDCGYCTDLKQCHHVNGTCLRGCTIGYIGDECKSCENRKFGHGCNITCGHCLNQDYCLQDSGACPSGCEPGYGGDLCKTQNVAVNKEAFQENRYTGLSKDLTGARNAVDGLKTDLSVRGGQCVISQNGMHTATWWVNLAKIHSIHHITIYYRTGNVEWGTINGFTQRFLGFSLYISNTTDKSDGVMCFKDTNFTLETIPAVFNLTCPALGQYVIYYNERLEGVTYPDEYSTHAFNELCEVEVYGCHEEGYYGEDCSIPCPDPHCRYCHLETGTCQGCQPGYKGHRCELKCSYGKYGVGCEVSCGQCTNKGLCHHVNGTCFGGCEQGYTGETCIFCDNRKYGQRCNQTCGHCLNQGFCHHENGACLSGCDPGFHGDLCTSHNIAFKKPTYQQYPYTGLPENVVGADNAVDGLKSNLSVFGEQCVISEDEAYNATFWVNLTSILSIHHITIYYRTDNKHWGKTNHYASRFLGFSLYVSNTTNKSDGILCFQDNIFTLSTIPAVFNTTCPVQGQYVIYYNERSPNKTYPDEYSTYAYNEICEVEVFGCPEPGFYGSDCSMPCPDLHCRYCHLETGACQGCESGYHGHHCELKCYEEPLGVECRHICGHCKICNHTTETCLNGCEPGFKGDNCLLQCENGTYGSMCHEACGECSFNQTCNFVTGICPNGCNPGFYGDLCNEPCAVGFFGQNCSRLCNNTCTGCNKLNGICDTGCRPGWKGEYCEEPETTISNESQHLNKCGTDVGAYAAIPILSILLTIAIGVIVLQRRQFHSTLIKRQNKEDIQKQIPDESRNDTQYYDNVTALDEHQYISIDSKHQVSHYQNIP</sequence>
<dbReference type="Gene3D" id="2.60.120.260">
    <property type="entry name" value="Galactose-binding domain-like"/>
    <property type="match status" value="3"/>
</dbReference>
<feature type="domain" description="EGF-like" evidence="4">
    <location>
        <begin position="284"/>
        <end position="319"/>
    </location>
</feature>
<feature type="domain" description="EGF-like" evidence="4">
    <location>
        <begin position="539"/>
        <end position="574"/>
    </location>
</feature>
<organism evidence="5 6">
    <name type="scientific">Crassostrea virginica</name>
    <name type="common">Eastern oyster</name>
    <dbReference type="NCBI Taxonomy" id="6565"/>
    <lineage>
        <taxon>Eukaryota</taxon>
        <taxon>Metazoa</taxon>
        <taxon>Spiralia</taxon>
        <taxon>Lophotrochozoa</taxon>
        <taxon>Mollusca</taxon>
        <taxon>Bivalvia</taxon>
        <taxon>Autobranchia</taxon>
        <taxon>Pteriomorphia</taxon>
        <taxon>Ostreida</taxon>
        <taxon>Ostreoidea</taxon>
        <taxon>Ostreidae</taxon>
        <taxon>Crassostrea</taxon>
    </lineage>
</organism>
<evidence type="ECO:0000313" key="5">
    <source>
        <dbReference type="Proteomes" id="UP000694844"/>
    </source>
</evidence>